<accession>A0ABQ5PU53</accession>
<feature type="chain" id="PRO_5046774222" description="DUF4410 domain-containing protein" evidence="1">
    <location>
        <begin position="19"/>
        <end position="173"/>
    </location>
</feature>
<evidence type="ECO:0000313" key="2">
    <source>
        <dbReference type="EMBL" id="GLH65971.1"/>
    </source>
</evidence>
<reference evidence="2" key="1">
    <citation type="journal article" date="2023" name="Antonie Van Leeuwenhoek">
        <title>Mesoterricola silvestris gen. nov., sp. nov., Mesoterricola sediminis sp. nov., Geothrix oryzae sp. nov., Geothrix edaphica sp. nov., Geothrix rubra sp. nov., and Geothrix limicola sp. nov., six novel members of Acidobacteriota isolated from soils.</title>
        <authorList>
            <person name="Itoh H."/>
            <person name="Sugisawa Y."/>
            <person name="Mise K."/>
            <person name="Xu Z."/>
            <person name="Kuniyasu M."/>
            <person name="Ushijima N."/>
            <person name="Kawano K."/>
            <person name="Kobayashi E."/>
            <person name="Shiratori Y."/>
            <person name="Masuda Y."/>
            <person name="Senoo K."/>
        </authorList>
    </citation>
    <scope>NUCLEOTIDE SEQUENCE</scope>
    <source>
        <strain evidence="2">Red802</strain>
    </source>
</reference>
<evidence type="ECO:0000256" key="1">
    <source>
        <dbReference type="SAM" id="SignalP"/>
    </source>
</evidence>
<dbReference type="PROSITE" id="PS51257">
    <property type="entry name" value="PROKAR_LIPOPROTEIN"/>
    <property type="match status" value="1"/>
</dbReference>
<dbReference type="RefSeq" id="WP_285606061.1">
    <property type="nucleotide sequence ID" value="NZ_BSDC01000001.1"/>
</dbReference>
<comment type="caution">
    <text evidence="2">The sequence shown here is derived from an EMBL/GenBank/DDBJ whole genome shotgun (WGS) entry which is preliminary data.</text>
</comment>
<organism evidence="2 3">
    <name type="scientific">Geothrix edaphica</name>
    <dbReference type="NCBI Taxonomy" id="2927976"/>
    <lineage>
        <taxon>Bacteria</taxon>
        <taxon>Pseudomonadati</taxon>
        <taxon>Acidobacteriota</taxon>
        <taxon>Holophagae</taxon>
        <taxon>Holophagales</taxon>
        <taxon>Holophagaceae</taxon>
        <taxon>Geothrix</taxon>
    </lineage>
</organism>
<evidence type="ECO:0008006" key="4">
    <source>
        <dbReference type="Google" id="ProtNLM"/>
    </source>
</evidence>
<keyword evidence="3" id="KW-1185">Reference proteome</keyword>
<gene>
    <name evidence="2" type="ORF">GETHED_03350</name>
</gene>
<sequence>MRRTLLITPALLFLVACAPPELTPDQQMALRQAQTRSFEVPYGTVFASTMTYLQDNAYQIRQAAKDAGLISAHKAKDLSGAEKFWGAFFAGYQAKKGDSYEVSFTFDPIDDANTKVRVNITHGTFNMAGANTDVQAVTDPALYKSVMDALALEVQRKHLTTQMRQEKGVATTR</sequence>
<feature type="signal peptide" evidence="1">
    <location>
        <begin position="1"/>
        <end position="18"/>
    </location>
</feature>
<name>A0ABQ5PU53_9BACT</name>
<proteinExistence type="predicted"/>
<keyword evidence="1" id="KW-0732">Signal</keyword>
<evidence type="ECO:0000313" key="3">
    <source>
        <dbReference type="Proteomes" id="UP001165044"/>
    </source>
</evidence>
<protein>
    <recommendedName>
        <fullName evidence="4">DUF4410 domain-containing protein</fullName>
    </recommendedName>
</protein>
<dbReference type="EMBL" id="BSDC01000001">
    <property type="protein sequence ID" value="GLH65971.1"/>
    <property type="molecule type" value="Genomic_DNA"/>
</dbReference>
<dbReference type="Proteomes" id="UP001165044">
    <property type="component" value="Unassembled WGS sequence"/>
</dbReference>